<feature type="transmembrane region" description="Helical" evidence="1">
    <location>
        <begin position="139"/>
        <end position="161"/>
    </location>
</feature>
<name>S5TMU3_9CORY</name>
<keyword evidence="4" id="KW-1185">Reference proteome</keyword>
<dbReference type="Proteomes" id="UP000015388">
    <property type="component" value="Chromosome"/>
</dbReference>
<gene>
    <name evidence="3" type="ORF">B841_12540</name>
</gene>
<dbReference type="HOGENOM" id="CLU_077618_2_0_11"/>
<dbReference type="EMBL" id="CP003924">
    <property type="protein sequence ID" value="AGS35978.1"/>
    <property type="molecule type" value="Genomic_DNA"/>
</dbReference>
<feature type="domain" description="VanZ-like" evidence="2">
    <location>
        <begin position="11"/>
        <end position="132"/>
    </location>
</feature>
<dbReference type="STRING" id="1224163.B841_12540"/>
<keyword evidence="1" id="KW-0472">Membrane</keyword>
<feature type="transmembrane region" description="Helical" evidence="1">
    <location>
        <begin position="46"/>
        <end position="66"/>
    </location>
</feature>
<evidence type="ECO:0000313" key="3">
    <source>
        <dbReference type="EMBL" id="AGS35978.1"/>
    </source>
</evidence>
<keyword evidence="1" id="KW-1133">Transmembrane helix</keyword>
<evidence type="ECO:0000259" key="2">
    <source>
        <dbReference type="Pfam" id="PF04892"/>
    </source>
</evidence>
<reference evidence="3 4" key="1">
    <citation type="submission" date="2012-11" db="EMBL/GenBank/DDBJ databases">
        <title>The complete genome sequence of Corynebacterium maris Coryn-1 (=DSM 45190).</title>
        <authorList>
            <person name="Schaffert L."/>
            <person name="Albersmeier A."/>
            <person name="Kalinowski J."/>
            <person name="Ruckert C."/>
        </authorList>
    </citation>
    <scope>NUCLEOTIDE SEQUENCE [LARGE SCALE GENOMIC DNA]</scope>
    <source>
        <strain evidence="4">Coryn-1</strain>
    </source>
</reference>
<feature type="transmembrane region" description="Helical" evidence="1">
    <location>
        <begin position="115"/>
        <end position="132"/>
    </location>
</feature>
<dbReference type="KEGG" id="cmd:B841_12540"/>
<organism evidence="3 4">
    <name type="scientific">Corynebacterium maris DSM 45190</name>
    <dbReference type="NCBI Taxonomy" id="1224163"/>
    <lineage>
        <taxon>Bacteria</taxon>
        <taxon>Bacillati</taxon>
        <taxon>Actinomycetota</taxon>
        <taxon>Actinomycetes</taxon>
        <taxon>Mycobacteriales</taxon>
        <taxon>Corynebacteriaceae</taxon>
        <taxon>Corynebacterium</taxon>
    </lineage>
</organism>
<sequence>MVAAVTMGKALVEVGGLWDASVHRRRSLDFMLFEGFVEPTTWWAPWLNTLGNVALFIPVGVMAVFVRDLFFRRPGRKPRLWRTVSYGGVVGLLLSLAVEVAQYVFALGYSDVDDLLFNTLGAVLGAWLAHLLPRPLRRAATGVVILTAAVVVLPMLGAAVAG</sequence>
<dbReference type="PATRIC" id="fig|1224163.3.peg.2533"/>
<dbReference type="AlphaFoldDB" id="S5TMU3"/>
<dbReference type="InterPro" id="IPR006976">
    <property type="entry name" value="VanZ-like"/>
</dbReference>
<proteinExistence type="predicted"/>
<dbReference type="Pfam" id="PF04892">
    <property type="entry name" value="VanZ"/>
    <property type="match status" value="1"/>
</dbReference>
<accession>S5TMU3</accession>
<evidence type="ECO:0000256" key="1">
    <source>
        <dbReference type="SAM" id="Phobius"/>
    </source>
</evidence>
<feature type="transmembrane region" description="Helical" evidence="1">
    <location>
        <begin position="86"/>
        <end position="109"/>
    </location>
</feature>
<protein>
    <recommendedName>
        <fullName evidence="2">VanZ-like domain-containing protein</fullName>
    </recommendedName>
</protein>
<keyword evidence="1" id="KW-0812">Transmembrane</keyword>
<evidence type="ECO:0000313" key="4">
    <source>
        <dbReference type="Proteomes" id="UP000015388"/>
    </source>
</evidence>
<dbReference type="eggNOG" id="COG4767">
    <property type="taxonomic scope" value="Bacteria"/>
</dbReference>